<dbReference type="Pfam" id="PF00392">
    <property type="entry name" value="GntR"/>
    <property type="match status" value="1"/>
</dbReference>
<gene>
    <name evidence="5" type="primary">rspR_22</name>
    <name evidence="5" type="ORF">SDC9_73698</name>
</gene>
<evidence type="ECO:0000259" key="4">
    <source>
        <dbReference type="PROSITE" id="PS50949"/>
    </source>
</evidence>
<accession>A0A644YGR2</accession>
<sequence length="229" mass="26152">MFQSVSDQVFFYLKEKIINNELVPGSVLSIDRLSSEFGISNTPVREAVVRLESLDLVTVNRNRNITVSAMSRDKILDILEMRRLLETYGSRTAALDIADGEIAALEKIIDAVLADPADFEQYKRSDLELHDAVTRHIKNREIQASLKNLSISSLRIRYYARYYGEENPNLEESVVQITAEHRAILNALKTHDPDRVEQAVAAHLLNAEERTLKALDRFENRRDREAAEK</sequence>
<organism evidence="5">
    <name type="scientific">bioreactor metagenome</name>
    <dbReference type="NCBI Taxonomy" id="1076179"/>
    <lineage>
        <taxon>unclassified sequences</taxon>
        <taxon>metagenomes</taxon>
        <taxon>ecological metagenomes</taxon>
    </lineage>
</organism>
<keyword evidence="1" id="KW-0805">Transcription regulation</keyword>
<dbReference type="GO" id="GO:0003677">
    <property type="term" value="F:DNA binding"/>
    <property type="evidence" value="ECO:0007669"/>
    <property type="project" value="UniProtKB-KW"/>
</dbReference>
<dbReference type="Pfam" id="PF07729">
    <property type="entry name" value="FCD"/>
    <property type="match status" value="1"/>
</dbReference>
<dbReference type="SMART" id="SM00345">
    <property type="entry name" value="HTH_GNTR"/>
    <property type="match status" value="1"/>
</dbReference>
<proteinExistence type="predicted"/>
<reference evidence="5" key="1">
    <citation type="submission" date="2019-08" db="EMBL/GenBank/DDBJ databases">
        <authorList>
            <person name="Kucharzyk K."/>
            <person name="Murdoch R.W."/>
            <person name="Higgins S."/>
            <person name="Loffler F."/>
        </authorList>
    </citation>
    <scope>NUCLEOTIDE SEQUENCE</scope>
</reference>
<dbReference type="InterPro" id="IPR008920">
    <property type="entry name" value="TF_FadR/GntR_C"/>
</dbReference>
<comment type="caution">
    <text evidence="5">The sequence shown here is derived from an EMBL/GenBank/DDBJ whole genome shotgun (WGS) entry which is preliminary data.</text>
</comment>
<dbReference type="AlphaFoldDB" id="A0A644YGR2"/>
<keyword evidence="3" id="KW-0804">Transcription</keyword>
<protein>
    <submittedName>
        <fullName evidence="5">HTH-type transcriptional repressor RspR</fullName>
    </submittedName>
</protein>
<dbReference type="PANTHER" id="PTHR43537">
    <property type="entry name" value="TRANSCRIPTIONAL REGULATOR, GNTR FAMILY"/>
    <property type="match status" value="1"/>
</dbReference>
<dbReference type="GO" id="GO:0003700">
    <property type="term" value="F:DNA-binding transcription factor activity"/>
    <property type="evidence" value="ECO:0007669"/>
    <property type="project" value="InterPro"/>
</dbReference>
<dbReference type="EMBL" id="VSSQ01004929">
    <property type="protein sequence ID" value="MPM27188.1"/>
    <property type="molecule type" value="Genomic_DNA"/>
</dbReference>
<dbReference type="SUPFAM" id="SSF48008">
    <property type="entry name" value="GntR ligand-binding domain-like"/>
    <property type="match status" value="1"/>
</dbReference>
<dbReference type="InterPro" id="IPR011711">
    <property type="entry name" value="GntR_C"/>
</dbReference>
<evidence type="ECO:0000256" key="1">
    <source>
        <dbReference type="ARBA" id="ARBA00023015"/>
    </source>
</evidence>
<dbReference type="InterPro" id="IPR036390">
    <property type="entry name" value="WH_DNA-bd_sf"/>
</dbReference>
<dbReference type="InterPro" id="IPR000524">
    <property type="entry name" value="Tscrpt_reg_HTH_GntR"/>
</dbReference>
<dbReference type="InterPro" id="IPR036388">
    <property type="entry name" value="WH-like_DNA-bd_sf"/>
</dbReference>
<dbReference type="Gene3D" id="1.10.10.10">
    <property type="entry name" value="Winged helix-like DNA-binding domain superfamily/Winged helix DNA-binding domain"/>
    <property type="match status" value="1"/>
</dbReference>
<dbReference type="Gene3D" id="1.20.120.530">
    <property type="entry name" value="GntR ligand-binding domain-like"/>
    <property type="match status" value="1"/>
</dbReference>
<evidence type="ECO:0000313" key="5">
    <source>
        <dbReference type="EMBL" id="MPM27188.1"/>
    </source>
</evidence>
<keyword evidence="2" id="KW-0238">DNA-binding</keyword>
<name>A0A644YGR2_9ZZZZ</name>
<feature type="domain" description="HTH gntR-type" evidence="4">
    <location>
        <begin position="3"/>
        <end position="70"/>
    </location>
</feature>
<dbReference type="SUPFAM" id="SSF46785">
    <property type="entry name" value="Winged helix' DNA-binding domain"/>
    <property type="match status" value="1"/>
</dbReference>
<dbReference type="PROSITE" id="PS50949">
    <property type="entry name" value="HTH_GNTR"/>
    <property type="match status" value="1"/>
</dbReference>
<dbReference type="PANTHER" id="PTHR43537:SF24">
    <property type="entry name" value="GLUCONATE OPERON TRANSCRIPTIONAL REPRESSOR"/>
    <property type="match status" value="1"/>
</dbReference>
<evidence type="ECO:0000256" key="3">
    <source>
        <dbReference type="ARBA" id="ARBA00023163"/>
    </source>
</evidence>
<dbReference type="SMART" id="SM00895">
    <property type="entry name" value="FCD"/>
    <property type="match status" value="1"/>
</dbReference>
<evidence type="ECO:0000256" key="2">
    <source>
        <dbReference type="ARBA" id="ARBA00023125"/>
    </source>
</evidence>